<name>A0A949ND00_9FIRM</name>
<dbReference type="PANTHER" id="PTHR42920">
    <property type="entry name" value="OS03G0707200 PROTEIN-RELATED"/>
    <property type="match status" value="1"/>
</dbReference>
<dbReference type="Pfam" id="PF00892">
    <property type="entry name" value="EamA"/>
    <property type="match status" value="2"/>
</dbReference>
<feature type="domain" description="EamA" evidence="8">
    <location>
        <begin position="14"/>
        <end position="141"/>
    </location>
</feature>
<protein>
    <submittedName>
        <fullName evidence="9">DMT family transporter</fullName>
    </submittedName>
</protein>
<comment type="subcellular location">
    <subcellularLocation>
        <location evidence="1">Cell membrane</location>
        <topology evidence="1">Multi-pass membrane protein</topology>
    </subcellularLocation>
</comment>
<organism evidence="9 10">
    <name type="scientific">Diplocloster agilis</name>
    <dbReference type="NCBI Taxonomy" id="2850323"/>
    <lineage>
        <taxon>Bacteria</taxon>
        <taxon>Bacillati</taxon>
        <taxon>Bacillota</taxon>
        <taxon>Clostridia</taxon>
        <taxon>Lachnospirales</taxon>
        <taxon>Lachnospiraceae</taxon>
        <taxon>Diplocloster</taxon>
    </lineage>
</organism>
<feature type="transmembrane region" description="Helical" evidence="7">
    <location>
        <begin position="12"/>
        <end position="30"/>
    </location>
</feature>
<evidence type="ECO:0000256" key="1">
    <source>
        <dbReference type="ARBA" id="ARBA00004651"/>
    </source>
</evidence>
<keyword evidence="3" id="KW-1003">Cell membrane</keyword>
<dbReference type="AlphaFoldDB" id="A0A949ND00"/>
<feature type="transmembrane region" description="Helical" evidence="7">
    <location>
        <begin position="180"/>
        <end position="200"/>
    </location>
</feature>
<feature type="transmembrane region" description="Helical" evidence="7">
    <location>
        <begin position="36"/>
        <end position="57"/>
    </location>
</feature>
<feature type="transmembrane region" description="Helical" evidence="7">
    <location>
        <begin position="212"/>
        <end position="231"/>
    </location>
</feature>
<keyword evidence="6 7" id="KW-0472">Membrane</keyword>
<evidence type="ECO:0000259" key="8">
    <source>
        <dbReference type="Pfam" id="PF00892"/>
    </source>
</evidence>
<evidence type="ECO:0000256" key="4">
    <source>
        <dbReference type="ARBA" id="ARBA00022692"/>
    </source>
</evidence>
<proteinExistence type="inferred from homology"/>
<keyword evidence="5 7" id="KW-1133">Transmembrane helix</keyword>
<gene>
    <name evidence="9" type="ORF">KTH89_02665</name>
</gene>
<feature type="domain" description="EamA" evidence="8">
    <location>
        <begin position="150"/>
        <end position="284"/>
    </location>
</feature>
<dbReference type="SUPFAM" id="SSF103481">
    <property type="entry name" value="Multidrug resistance efflux transporter EmrE"/>
    <property type="match status" value="2"/>
</dbReference>
<evidence type="ECO:0000256" key="2">
    <source>
        <dbReference type="ARBA" id="ARBA00007362"/>
    </source>
</evidence>
<feature type="transmembrane region" description="Helical" evidence="7">
    <location>
        <begin position="99"/>
        <end position="118"/>
    </location>
</feature>
<dbReference type="Proteomes" id="UP000712157">
    <property type="component" value="Unassembled WGS sequence"/>
</dbReference>
<keyword evidence="4 7" id="KW-0812">Transmembrane</keyword>
<dbReference type="RefSeq" id="WP_238720520.1">
    <property type="nucleotide sequence ID" value="NZ_JAHQCW010000003.1"/>
</dbReference>
<reference evidence="9" key="1">
    <citation type="submission" date="2021-06" db="EMBL/GenBank/DDBJ databases">
        <title>Description of novel taxa of the family Lachnospiraceae.</title>
        <authorList>
            <person name="Chaplin A.V."/>
            <person name="Sokolova S.R."/>
            <person name="Pikina A.P."/>
            <person name="Korzhanova M."/>
            <person name="Belova V."/>
            <person name="Korostin D."/>
            <person name="Efimov B.A."/>
        </authorList>
    </citation>
    <scope>NUCLEOTIDE SEQUENCE</scope>
    <source>
        <strain evidence="9">ASD5720</strain>
    </source>
</reference>
<comment type="caution">
    <text evidence="9">The sequence shown here is derived from an EMBL/GenBank/DDBJ whole genome shotgun (WGS) entry which is preliminary data.</text>
</comment>
<feature type="transmembrane region" description="Helical" evidence="7">
    <location>
        <begin position="243"/>
        <end position="263"/>
    </location>
</feature>
<dbReference type="InterPro" id="IPR000620">
    <property type="entry name" value="EamA_dom"/>
</dbReference>
<feature type="transmembrane region" description="Helical" evidence="7">
    <location>
        <begin position="69"/>
        <end position="87"/>
    </location>
</feature>
<dbReference type="GO" id="GO:0005886">
    <property type="term" value="C:plasma membrane"/>
    <property type="evidence" value="ECO:0007669"/>
    <property type="project" value="UniProtKB-SubCell"/>
</dbReference>
<evidence type="ECO:0000256" key="5">
    <source>
        <dbReference type="ARBA" id="ARBA00022989"/>
    </source>
</evidence>
<dbReference type="PANTHER" id="PTHR42920:SF5">
    <property type="entry name" value="EAMA DOMAIN-CONTAINING PROTEIN"/>
    <property type="match status" value="1"/>
</dbReference>
<keyword evidence="10" id="KW-1185">Reference proteome</keyword>
<feature type="transmembrane region" description="Helical" evidence="7">
    <location>
        <begin position="150"/>
        <end position="168"/>
    </location>
</feature>
<dbReference type="EMBL" id="JAHQCW010000003">
    <property type="protein sequence ID" value="MBU9735421.1"/>
    <property type="molecule type" value="Genomic_DNA"/>
</dbReference>
<feature type="transmembrane region" description="Helical" evidence="7">
    <location>
        <begin position="125"/>
        <end position="144"/>
    </location>
</feature>
<evidence type="ECO:0000313" key="10">
    <source>
        <dbReference type="Proteomes" id="UP000712157"/>
    </source>
</evidence>
<evidence type="ECO:0000313" key="9">
    <source>
        <dbReference type="EMBL" id="MBU9735421.1"/>
    </source>
</evidence>
<feature type="transmembrane region" description="Helical" evidence="7">
    <location>
        <begin position="269"/>
        <end position="287"/>
    </location>
</feature>
<evidence type="ECO:0000256" key="7">
    <source>
        <dbReference type="SAM" id="Phobius"/>
    </source>
</evidence>
<evidence type="ECO:0000256" key="3">
    <source>
        <dbReference type="ARBA" id="ARBA00022475"/>
    </source>
</evidence>
<sequence length="304" mass="33458">MLEREKKISMAASFGLLSAAIIWGFAFVIVKSSLDVIPPVYMLAFRFTIASAGLALIFHKKFRLLNKSLWGHGAVLGLFLFLSYLFQTIGCQYTTAGKNAFLTTIYVVLVPFLHWIFNKKKPDRYCVIAAFMAVIGIGLLSLQGDLTMNIGDALTLICGFGYAVHIVFIDRYTEIEDPVLLTVLQLGFAALFSWILAPLFDGSFPAGALRPDMIAGMLYLGLLSTMVAFLLQNVGQKYTKPSTAALLLSMESVFGILFSMIFLGEVLTIKMAAGCILIFTAVIMAETKFEFLKRKKTAGGNEYV</sequence>
<accession>A0A949ND00</accession>
<evidence type="ECO:0000256" key="6">
    <source>
        <dbReference type="ARBA" id="ARBA00023136"/>
    </source>
</evidence>
<dbReference type="InterPro" id="IPR037185">
    <property type="entry name" value="EmrE-like"/>
</dbReference>
<comment type="similarity">
    <text evidence="2">Belongs to the EamA transporter family.</text>
</comment>
<dbReference type="InterPro" id="IPR051258">
    <property type="entry name" value="Diverse_Substrate_Transporter"/>
</dbReference>